<evidence type="ECO:0000313" key="2">
    <source>
        <dbReference type="Proteomes" id="UP000188357"/>
    </source>
</evidence>
<protein>
    <submittedName>
        <fullName evidence="1">Uncharacterized protein</fullName>
    </submittedName>
</protein>
<evidence type="ECO:0000313" key="1">
    <source>
        <dbReference type="EMBL" id="SJM72906.1"/>
    </source>
</evidence>
<accession>A0A1R4GXD7</accession>
<sequence>MPTAVQLEDTVSKNSEIKSSLTEEQSASLLLWQRVNTSLSAYYKLIAHFETAQVALQAGMNESVAKSRHS</sequence>
<organism evidence="1 2">
    <name type="scientific">Psychrobacter piechaudii</name>
    <dbReference type="NCBI Taxonomy" id="1945521"/>
    <lineage>
        <taxon>Bacteria</taxon>
        <taxon>Pseudomonadati</taxon>
        <taxon>Pseudomonadota</taxon>
        <taxon>Gammaproteobacteria</taxon>
        <taxon>Moraxellales</taxon>
        <taxon>Moraxellaceae</taxon>
        <taxon>Psychrobacter</taxon>
    </lineage>
</organism>
<reference evidence="1 2" key="1">
    <citation type="submission" date="2017-02" db="EMBL/GenBank/DDBJ databases">
        <authorList>
            <person name="Peterson S.W."/>
        </authorList>
    </citation>
    <scope>NUCLEOTIDE SEQUENCE [LARGE SCALE GENOMIC DNA]</scope>
    <source>
        <strain evidence="1">Psychrobacter_piechaudii</strain>
    </source>
</reference>
<dbReference type="RefSeq" id="WP_208608075.1">
    <property type="nucleotide sequence ID" value="NZ_FUGE01000215.1"/>
</dbReference>
<dbReference type="STRING" id="1945521.A1232T_02105"/>
<name>A0A1R4GXD7_9GAMM</name>
<proteinExistence type="predicted"/>
<dbReference type="EMBL" id="FUGE01000215">
    <property type="protein sequence ID" value="SJM72906.1"/>
    <property type="molecule type" value="Genomic_DNA"/>
</dbReference>
<dbReference type="AlphaFoldDB" id="A0A1R4GXD7"/>
<gene>
    <name evidence="1" type="ORF">A1232T_02105</name>
</gene>
<dbReference type="Proteomes" id="UP000188357">
    <property type="component" value="Unassembled WGS sequence"/>
</dbReference>
<keyword evidence="2" id="KW-1185">Reference proteome</keyword>